<dbReference type="Pfam" id="PF06276">
    <property type="entry name" value="FhuF"/>
    <property type="match status" value="1"/>
</dbReference>
<accession>A0A346NQS4</accession>
<keyword evidence="5" id="KW-1185">Reference proteome</keyword>
<dbReference type="Gene3D" id="3.30.310.280">
    <property type="match status" value="1"/>
</dbReference>
<feature type="domain" description="Aerobactin siderophore biosynthesis IucA/IucC-like C-terminal" evidence="3">
    <location>
        <begin position="606"/>
        <end position="763"/>
    </location>
</feature>
<dbReference type="PANTHER" id="PTHR34384">
    <property type="entry name" value="L-2,3-DIAMINOPROPANOATE--CITRATE LIGASE"/>
    <property type="match status" value="1"/>
</dbReference>
<dbReference type="KEGG" id="salm:D0Y50_16855"/>
<proteinExistence type="predicted"/>
<evidence type="ECO:0000313" key="4">
    <source>
        <dbReference type="EMBL" id="AXR07881.1"/>
    </source>
</evidence>
<dbReference type="GO" id="GO:0016881">
    <property type="term" value="F:acid-amino acid ligase activity"/>
    <property type="evidence" value="ECO:0007669"/>
    <property type="project" value="UniProtKB-ARBA"/>
</dbReference>
<name>A0A346NQS4_9ALTE</name>
<dbReference type="Gene3D" id="3.40.630.30">
    <property type="match status" value="1"/>
</dbReference>
<dbReference type="EMBL" id="CP031769">
    <property type="protein sequence ID" value="AXR07881.1"/>
    <property type="molecule type" value="Genomic_DNA"/>
</dbReference>
<dbReference type="RefSeq" id="WP_117318126.1">
    <property type="nucleotide sequence ID" value="NZ_CP031769.1"/>
</dbReference>
<dbReference type="InterPro" id="IPR022770">
    <property type="entry name" value="IucA/IucC-like_C"/>
</dbReference>
<dbReference type="GO" id="GO:0019290">
    <property type="term" value="P:siderophore biosynthetic process"/>
    <property type="evidence" value="ECO:0007669"/>
    <property type="project" value="InterPro"/>
</dbReference>
<sequence length="801" mass="91137">MFIASYQQHISDFGDMHIRPLTDQDAGQVWQWAVQPYAKFWGMQEYSQSQFVSFYAEFSEHAHKRAYLVLKNNQPVALVELYNPSHDPVGQTYAVAPQDIGMHILLCPNQRPQPNFSFQVMRCVLTALFSHRRTARIVVEPDCNNHKIHQLNKRLGFVHTQRIDIAGKQAYLGFCDYPGFCQALDVFYRLQEARRRQQYVDATGHLTPTHWEAANRDLVVKAITEFVHERLLQPDNLTARTYALRGETVHYEFEADWLALDHLVINPASVVKYDKQHHQCALDACDFIGDFAPQLGLEGLALATYLEELQSTLAAACYKRALPSPGAAELAYADFQTLEGAMTEGHPVFIANNGRIGFGIDDYQHFAPEVSKPVKLLWIAVHHSVTVFAGDSQYPDYTGLIAQELDVTLRDRFTEQLQQAGVNSEQYYWMPVHPWQWQNKLNPVFAGELATGKMVYLGEGDDYYLPQQSIRTFYNMSHRHKHYVKVALSIQNMGFMRGLSAGYMKVTPAINRWAYDVVASDPTLQSCGFTLLKEHSTLGYHHRLFEREVVGDTPYKKMLACLWRENPTAQLTGSEQLMTMAGLLHVDYQGNSLLGQLIDRAGVGPQAWLDAYLKVYFVPLLHCFYAHDLVFMPHGENLILAFTEGLPTRAFMKDIGEEVALLNSHQQVPDAVARIHVAMPEDKALLSIFTDVFDCFFRYMAAILHREKRLGEAQFWHQVGAVATHYQRTHPQLEEQFIRHNLFAPDFAHSCLNRLQLGNSKQMVNLADPAGSLKFAGRLDNPLAMYPYPTFGSDKRALAAV</sequence>
<dbReference type="Gene3D" id="6.10.250.3370">
    <property type="match status" value="1"/>
</dbReference>
<evidence type="ECO:0000259" key="2">
    <source>
        <dbReference type="Pfam" id="PF04183"/>
    </source>
</evidence>
<dbReference type="GO" id="GO:0016740">
    <property type="term" value="F:transferase activity"/>
    <property type="evidence" value="ECO:0007669"/>
    <property type="project" value="UniProtKB-KW"/>
</dbReference>
<reference evidence="4 5" key="1">
    <citation type="submission" date="2018-08" db="EMBL/GenBank/DDBJ databases">
        <title>Salinimonas sediminis sp. nov., a piezophilic bacterium isolated from a deep-sea sediment sample from the New Britain Trench.</title>
        <authorList>
            <person name="Cao J."/>
        </authorList>
    </citation>
    <scope>NUCLEOTIDE SEQUENCE [LARGE SCALE GENOMIC DNA]</scope>
    <source>
        <strain evidence="4 5">N102</strain>
    </source>
</reference>
<dbReference type="Proteomes" id="UP000262073">
    <property type="component" value="Chromosome"/>
</dbReference>
<organism evidence="4 5">
    <name type="scientific">Salinimonas sediminis</name>
    <dbReference type="NCBI Taxonomy" id="2303538"/>
    <lineage>
        <taxon>Bacteria</taxon>
        <taxon>Pseudomonadati</taxon>
        <taxon>Pseudomonadota</taxon>
        <taxon>Gammaproteobacteria</taxon>
        <taxon>Alteromonadales</taxon>
        <taxon>Alteromonadaceae</taxon>
        <taxon>Alteromonas/Salinimonas group</taxon>
        <taxon>Salinimonas</taxon>
    </lineage>
</organism>
<dbReference type="SUPFAM" id="SSF55729">
    <property type="entry name" value="Acyl-CoA N-acyltransferases (Nat)"/>
    <property type="match status" value="1"/>
</dbReference>
<dbReference type="Pfam" id="PF13523">
    <property type="entry name" value="Acetyltransf_8"/>
    <property type="match status" value="1"/>
</dbReference>
<dbReference type="PANTHER" id="PTHR34384:SF6">
    <property type="entry name" value="STAPHYLOFERRIN B SYNTHASE"/>
    <property type="match status" value="1"/>
</dbReference>
<dbReference type="AlphaFoldDB" id="A0A346NQS4"/>
<evidence type="ECO:0000259" key="3">
    <source>
        <dbReference type="Pfam" id="PF06276"/>
    </source>
</evidence>
<evidence type="ECO:0000256" key="1">
    <source>
        <dbReference type="ARBA" id="ARBA00004924"/>
    </source>
</evidence>
<dbReference type="OrthoDB" id="495728at2"/>
<comment type="pathway">
    <text evidence="1">Siderophore biosynthesis.</text>
</comment>
<feature type="domain" description="Aerobactin siderophore biosynthesis IucA/IucC N-terminal" evidence="2">
    <location>
        <begin position="334"/>
        <end position="585"/>
    </location>
</feature>
<dbReference type="Pfam" id="PF04183">
    <property type="entry name" value="IucA_IucC"/>
    <property type="match status" value="1"/>
</dbReference>
<gene>
    <name evidence="4" type="ORF">D0Y50_16855</name>
</gene>
<dbReference type="InterPro" id="IPR037455">
    <property type="entry name" value="LucA/IucC-like"/>
</dbReference>
<dbReference type="InterPro" id="IPR016181">
    <property type="entry name" value="Acyl_CoA_acyltransferase"/>
</dbReference>
<evidence type="ECO:0000313" key="5">
    <source>
        <dbReference type="Proteomes" id="UP000262073"/>
    </source>
</evidence>
<protein>
    <submittedName>
        <fullName evidence="4">GNAT family N-acetyltransferase</fullName>
    </submittedName>
</protein>
<keyword evidence="4" id="KW-0808">Transferase</keyword>
<dbReference type="Gene3D" id="1.10.510.40">
    <property type="match status" value="1"/>
</dbReference>
<dbReference type="InterPro" id="IPR007310">
    <property type="entry name" value="Aerobactin_biosyn_IucA/IucC_N"/>
</dbReference>